<evidence type="ECO:0008006" key="3">
    <source>
        <dbReference type="Google" id="ProtNLM"/>
    </source>
</evidence>
<dbReference type="GO" id="GO:0015035">
    <property type="term" value="F:protein-disulfide reductase activity"/>
    <property type="evidence" value="ECO:0007669"/>
    <property type="project" value="InterPro"/>
</dbReference>
<dbReference type="EMBL" id="AOSG01000058">
    <property type="protein sequence ID" value="EOR70864.1"/>
    <property type="molecule type" value="Genomic_DNA"/>
</dbReference>
<gene>
    <name evidence="1" type="ORF">TM51_10812</name>
</gene>
<sequence>MTAPVFVYDGACGFCVSWVRVVERRIIRGSGIQSAAWQELNLDEPLRARARTEMLLLHPDRRRVWGGADAAAALLLNSPHVYWWPLGSLLRRPLFRDAAAALYRWVARNRGRLPKAPQGKTPRKRVPVLR</sequence>
<accession>A0A9P2WQD1</accession>
<protein>
    <recommendedName>
        <fullName evidence="3">Thiol-disulphide oxidoreductase DCC</fullName>
    </recommendedName>
</protein>
<evidence type="ECO:0000313" key="2">
    <source>
        <dbReference type="Proteomes" id="UP000014184"/>
    </source>
</evidence>
<dbReference type="InterPro" id="IPR007263">
    <property type="entry name" value="DCC1-like"/>
</dbReference>
<dbReference type="Proteomes" id="UP000014184">
    <property type="component" value="Unassembled WGS sequence"/>
</dbReference>
<dbReference type="RefSeq" id="WP_016188970.1">
    <property type="nucleotide sequence ID" value="NZ_AOSG01000058.1"/>
</dbReference>
<organism evidence="1 2">
    <name type="scientific">Thermobifida fusca TM51</name>
    <dbReference type="NCBI Taxonomy" id="1169414"/>
    <lineage>
        <taxon>Bacteria</taxon>
        <taxon>Bacillati</taxon>
        <taxon>Actinomycetota</taxon>
        <taxon>Actinomycetes</taxon>
        <taxon>Streptosporangiales</taxon>
        <taxon>Nocardiopsidaceae</taxon>
        <taxon>Thermobifida</taxon>
    </lineage>
</organism>
<comment type="caution">
    <text evidence="1">The sequence shown here is derived from an EMBL/GenBank/DDBJ whole genome shotgun (WGS) entry which is preliminary data.</text>
</comment>
<keyword evidence="2" id="KW-1185">Reference proteome</keyword>
<evidence type="ECO:0000313" key="1">
    <source>
        <dbReference type="EMBL" id="EOR70864.1"/>
    </source>
</evidence>
<dbReference type="Pfam" id="PF04134">
    <property type="entry name" value="DCC1-like"/>
    <property type="match status" value="1"/>
</dbReference>
<proteinExistence type="predicted"/>
<name>A0A9P2WQD1_THEFU</name>
<dbReference type="AlphaFoldDB" id="A0A9P2WQD1"/>
<reference evidence="1 2" key="1">
    <citation type="journal article" date="2013" name="Genome Announc.">
        <title>Draft Genome Sequence of the Lignocellulose Decomposer Thermobifida fusca Strain TM51.</title>
        <authorList>
            <person name="Toth A."/>
            <person name="Barna T."/>
            <person name="Nagy I."/>
            <person name="Horvath B."/>
            <person name="Nagy I."/>
            <person name="Tancsics A."/>
            <person name="Kriszt B."/>
            <person name="Baka E."/>
            <person name="Fekete C."/>
            <person name="Kukolya J."/>
        </authorList>
    </citation>
    <scope>NUCLEOTIDE SEQUENCE [LARGE SCALE GENOMIC DNA]</scope>
    <source>
        <strain evidence="1 2">TM51</strain>
    </source>
</reference>